<dbReference type="Proteomes" id="UP000800092">
    <property type="component" value="Unassembled WGS sequence"/>
</dbReference>
<dbReference type="EMBL" id="ML991772">
    <property type="protein sequence ID" value="KAF2239404.1"/>
    <property type="molecule type" value="Genomic_DNA"/>
</dbReference>
<keyword evidence="2" id="KW-1185">Reference proteome</keyword>
<organism evidence="1 2">
    <name type="scientific">Viridothelium virens</name>
    <name type="common">Speckled blister lichen</name>
    <name type="synonym">Trypethelium virens</name>
    <dbReference type="NCBI Taxonomy" id="1048519"/>
    <lineage>
        <taxon>Eukaryota</taxon>
        <taxon>Fungi</taxon>
        <taxon>Dikarya</taxon>
        <taxon>Ascomycota</taxon>
        <taxon>Pezizomycotina</taxon>
        <taxon>Dothideomycetes</taxon>
        <taxon>Dothideomycetes incertae sedis</taxon>
        <taxon>Trypetheliales</taxon>
        <taxon>Trypetheliaceae</taxon>
        <taxon>Viridothelium</taxon>
    </lineage>
</organism>
<dbReference type="AlphaFoldDB" id="A0A6A6HMN6"/>
<sequence length="118" mass="12934">MKRTIFIDRTKCSRYIDIAVKEPQLDGGAPNGQVLVAQVSREAVRQFCNTARASLKGKFGLRNIVLDGRIYPEALSFLVAWMEANAIESESIGFTSRDNLASAARRGRHGEPCPAALP</sequence>
<evidence type="ECO:0000313" key="2">
    <source>
        <dbReference type="Proteomes" id="UP000800092"/>
    </source>
</evidence>
<evidence type="ECO:0000313" key="1">
    <source>
        <dbReference type="EMBL" id="KAF2239404.1"/>
    </source>
</evidence>
<proteinExistence type="predicted"/>
<reference evidence="1" key="1">
    <citation type="journal article" date="2020" name="Stud. Mycol.">
        <title>101 Dothideomycetes genomes: a test case for predicting lifestyles and emergence of pathogens.</title>
        <authorList>
            <person name="Haridas S."/>
            <person name="Albert R."/>
            <person name="Binder M."/>
            <person name="Bloem J."/>
            <person name="Labutti K."/>
            <person name="Salamov A."/>
            <person name="Andreopoulos B."/>
            <person name="Baker S."/>
            <person name="Barry K."/>
            <person name="Bills G."/>
            <person name="Bluhm B."/>
            <person name="Cannon C."/>
            <person name="Castanera R."/>
            <person name="Culley D."/>
            <person name="Daum C."/>
            <person name="Ezra D."/>
            <person name="Gonzalez J."/>
            <person name="Henrissat B."/>
            <person name="Kuo A."/>
            <person name="Liang C."/>
            <person name="Lipzen A."/>
            <person name="Lutzoni F."/>
            <person name="Magnuson J."/>
            <person name="Mondo S."/>
            <person name="Nolan M."/>
            <person name="Ohm R."/>
            <person name="Pangilinan J."/>
            <person name="Park H.-J."/>
            <person name="Ramirez L."/>
            <person name="Alfaro M."/>
            <person name="Sun H."/>
            <person name="Tritt A."/>
            <person name="Yoshinaga Y."/>
            <person name="Zwiers L.-H."/>
            <person name="Turgeon B."/>
            <person name="Goodwin S."/>
            <person name="Spatafora J."/>
            <person name="Crous P."/>
            <person name="Grigoriev I."/>
        </authorList>
    </citation>
    <scope>NUCLEOTIDE SEQUENCE</scope>
    <source>
        <strain evidence="1">Tuck. ex Michener</strain>
    </source>
</reference>
<name>A0A6A6HMN6_VIRVR</name>
<protein>
    <submittedName>
        <fullName evidence="1">Uncharacterized protein</fullName>
    </submittedName>
</protein>
<accession>A0A6A6HMN6</accession>
<gene>
    <name evidence="1" type="ORF">EV356DRAFT_98569</name>
</gene>